<feature type="transmembrane region" description="Helical" evidence="1">
    <location>
        <begin position="28"/>
        <end position="49"/>
    </location>
</feature>
<proteinExistence type="predicted"/>
<keyword evidence="1" id="KW-0812">Transmembrane</keyword>
<keyword evidence="1" id="KW-0472">Membrane</keyword>
<dbReference type="Proteomes" id="UP000694050">
    <property type="component" value="Unassembled WGS sequence"/>
</dbReference>
<dbReference type="EMBL" id="JAELUQ010000009">
    <property type="protein sequence ID" value="KAG7408239.1"/>
    <property type="molecule type" value="Genomic_DNA"/>
</dbReference>
<protein>
    <submittedName>
        <fullName evidence="2">Uncharacterized protein</fullName>
    </submittedName>
</protein>
<reference evidence="2" key="1">
    <citation type="submission" date="2021-04" db="EMBL/GenBank/DDBJ databases">
        <title>First draft genome resource for Brassicaceae pathogens Fusarium oxysporum f. sp. raphani and Fusarium oxysporum f. sp. rapae.</title>
        <authorList>
            <person name="Asai S."/>
        </authorList>
    </citation>
    <scope>NUCLEOTIDE SEQUENCE</scope>
    <source>
        <strain evidence="2">Tf1208</strain>
    </source>
</reference>
<comment type="caution">
    <text evidence="2">The sequence shown here is derived from an EMBL/GenBank/DDBJ whole genome shotgun (WGS) entry which is preliminary data.</text>
</comment>
<accession>A0A8J5NND0</accession>
<keyword evidence="1" id="KW-1133">Transmembrane helix</keyword>
<dbReference type="EMBL" id="JAELUQ010000009">
    <property type="protein sequence ID" value="KAG7408262.1"/>
    <property type="molecule type" value="Genomic_DNA"/>
</dbReference>
<name>A0A8J5NND0_FUSOX</name>
<gene>
    <name evidence="3" type="ORF">Forpe1208_v011879</name>
    <name evidence="2" type="ORF">Forpe1208_v012461</name>
</gene>
<dbReference type="AlphaFoldDB" id="A0A8J5NND0"/>
<organism evidence="2 4">
    <name type="scientific">Fusarium oxysporum f. sp. rapae</name>
    <dbReference type="NCBI Taxonomy" id="485398"/>
    <lineage>
        <taxon>Eukaryota</taxon>
        <taxon>Fungi</taxon>
        <taxon>Dikarya</taxon>
        <taxon>Ascomycota</taxon>
        <taxon>Pezizomycotina</taxon>
        <taxon>Sordariomycetes</taxon>
        <taxon>Hypocreomycetidae</taxon>
        <taxon>Hypocreales</taxon>
        <taxon>Nectriaceae</taxon>
        <taxon>Fusarium</taxon>
        <taxon>Fusarium oxysporum species complex</taxon>
    </lineage>
</organism>
<evidence type="ECO:0000313" key="3">
    <source>
        <dbReference type="EMBL" id="KAG7408262.1"/>
    </source>
</evidence>
<sequence length="70" mass="8263">MQLHGTTILPSKRDIILPLFVRLRSLLWATRTILSLLSPVCFSSIYCWTQTWCLRKRYMQCIKNETNSES</sequence>
<evidence type="ECO:0000256" key="1">
    <source>
        <dbReference type="SAM" id="Phobius"/>
    </source>
</evidence>
<evidence type="ECO:0000313" key="2">
    <source>
        <dbReference type="EMBL" id="KAG7408239.1"/>
    </source>
</evidence>
<evidence type="ECO:0000313" key="4">
    <source>
        <dbReference type="Proteomes" id="UP000694050"/>
    </source>
</evidence>